<dbReference type="Proteomes" id="UP000748756">
    <property type="component" value="Unassembled WGS sequence"/>
</dbReference>
<gene>
    <name evidence="4" type="ORF">BG015_004642</name>
</gene>
<dbReference type="EMBL" id="JAAAUQ010000217">
    <property type="protein sequence ID" value="KAF9152814.1"/>
    <property type="molecule type" value="Genomic_DNA"/>
</dbReference>
<evidence type="ECO:0000313" key="5">
    <source>
        <dbReference type="Proteomes" id="UP000748756"/>
    </source>
</evidence>
<keyword evidence="3" id="KW-0812">Transmembrane</keyword>
<protein>
    <recommendedName>
        <fullName evidence="6">Defensin</fullName>
    </recommendedName>
</protein>
<dbReference type="AlphaFoldDB" id="A0A9P5S560"/>
<dbReference type="InterPro" id="IPR036574">
    <property type="entry name" value="Scorpion_toxin-like_sf"/>
</dbReference>
<proteinExistence type="inferred from homology"/>
<sequence length="133" mass="13917">MCTSNNYKFAAASTAAATATTTSAMSGTSSVATSTLKPSSSRRTRTRPTISKQSLFLTAVIFTCVLLSAFAPTTITTDAAPTINRSGDDTNSASIYGCPSPQACEAHCQTMMNSSGYCGEYPRRSCFCTLSSM</sequence>
<keyword evidence="3" id="KW-0472">Membrane</keyword>
<feature type="compositionally biased region" description="Low complexity" evidence="2">
    <location>
        <begin position="29"/>
        <end position="39"/>
    </location>
</feature>
<keyword evidence="3" id="KW-1133">Transmembrane helix</keyword>
<evidence type="ECO:0000256" key="2">
    <source>
        <dbReference type="SAM" id="MobiDB-lite"/>
    </source>
</evidence>
<comment type="similarity">
    <text evidence="1">Belongs to the invertebrate defensin family.</text>
</comment>
<dbReference type="OrthoDB" id="2446865at2759"/>
<organism evidence="4 5">
    <name type="scientific">Linnemannia schmuckeri</name>
    <dbReference type="NCBI Taxonomy" id="64567"/>
    <lineage>
        <taxon>Eukaryota</taxon>
        <taxon>Fungi</taxon>
        <taxon>Fungi incertae sedis</taxon>
        <taxon>Mucoromycota</taxon>
        <taxon>Mortierellomycotina</taxon>
        <taxon>Mortierellomycetes</taxon>
        <taxon>Mortierellales</taxon>
        <taxon>Mortierellaceae</taxon>
        <taxon>Linnemannia</taxon>
    </lineage>
</organism>
<evidence type="ECO:0000256" key="3">
    <source>
        <dbReference type="SAM" id="Phobius"/>
    </source>
</evidence>
<feature type="transmembrane region" description="Helical" evidence="3">
    <location>
        <begin position="56"/>
        <end position="75"/>
    </location>
</feature>
<reference evidence="4" key="1">
    <citation type="journal article" date="2020" name="Fungal Divers.">
        <title>Resolving the Mortierellaceae phylogeny through synthesis of multi-gene phylogenetics and phylogenomics.</title>
        <authorList>
            <person name="Vandepol N."/>
            <person name="Liber J."/>
            <person name="Desiro A."/>
            <person name="Na H."/>
            <person name="Kennedy M."/>
            <person name="Barry K."/>
            <person name="Grigoriev I.V."/>
            <person name="Miller A.N."/>
            <person name="O'Donnell K."/>
            <person name="Stajich J.E."/>
            <person name="Bonito G."/>
        </authorList>
    </citation>
    <scope>NUCLEOTIDE SEQUENCE</scope>
    <source>
        <strain evidence="4">NRRL 6426</strain>
    </source>
</reference>
<evidence type="ECO:0000256" key="1">
    <source>
        <dbReference type="ARBA" id="ARBA00007085"/>
    </source>
</evidence>
<name>A0A9P5S560_9FUNG</name>
<dbReference type="SUPFAM" id="SSF57095">
    <property type="entry name" value="Scorpion toxin-like"/>
    <property type="match status" value="1"/>
</dbReference>
<accession>A0A9P5S560</accession>
<evidence type="ECO:0008006" key="6">
    <source>
        <dbReference type="Google" id="ProtNLM"/>
    </source>
</evidence>
<evidence type="ECO:0000313" key="4">
    <source>
        <dbReference type="EMBL" id="KAF9152814.1"/>
    </source>
</evidence>
<feature type="region of interest" description="Disordered" evidence="2">
    <location>
        <begin position="29"/>
        <end position="48"/>
    </location>
</feature>
<keyword evidence="5" id="KW-1185">Reference proteome</keyword>
<comment type="caution">
    <text evidence="4">The sequence shown here is derived from an EMBL/GenBank/DDBJ whole genome shotgun (WGS) entry which is preliminary data.</text>
</comment>